<name>A0A8H5GM63_9AGAR</name>
<sequence>MALQDARVRLHEDNVILRASSPKLPVGGLDRPDDLGWRWLQSSKTLQILLPPDVGIRYEKFLGMERQLLHLPSSHTAIQRYNKAREDFTRQCVGARPKYPVRGITPSKYRFALEPGFRCISIDEIVSEDADSLSMSAFGARLVGRSALGLLGPKDEWGRSWFRLSEHTQLLLPADITCQYTEFIQCSILSDWAPPGWEDTLANFTKICRDRAKYLGIYKGDRLYILERDSSAPVLASVSDILNSHYQRLAERAWTFANSPQPQITHHKARPWVTIRSPNRPTCIRAVKRKRGAPFRRRLEPLVEAHEDGMPENDADESEYESELSLEFSVTTTVLGSSFSLDKFQKSSRPLLHHRKTNFFTFPARVLERLRIVGGFV</sequence>
<keyword evidence="2" id="KW-1185">Reference proteome</keyword>
<organism evidence="1 2">
    <name type="scientific">Collybiopsis confluens</name>
    <dbReference type="NCBI Taxonomy" id="2823264"/>
    <lineage>
        <taxon>Eukaryota</taxon>
        <taxon>Fungi</taxon>
        <taxon>Dikarya</taxon>
        <taxon>Basidiomycota</taxon>
        <taxon>Agaricomycotina</taxon>
        <taxon>Agaricomycetes</taxon>
        <taxon>Agaricomycetidae</taxon>
        <taxon>Agaricales</taxon>
        <taxon>Marasmiineae</taxon>
        <taxon>Omphalotaceae</taxon>
        <taxon>Collybiopsis</taxon>
    </lineage>
</organism>
<evidence type="ECO:0000313" key="2">
    <source>
        <dbReference type="Proteomes" id="UP000518752"/>
    </source>
</evidence>
<dbReference type="Proteomes" id="UP000518752">
    <property type="component" value="Unassembled WGS sequence"/>
</dbReference>
<gene>
    <name evidence="1" type="ORF">D9757_010114</name>
</gene>
<dbReference type="OrthoDB" id="2897205at2759"/>
<proteinExistence type="predicted"/>
<dbReference type="EMBL" id="JAACJN010000143">
    <property type="protein sequence ID" value="KAF5367316.1"/>
    <property type="molecule type" value="Genomic_DNA"/>
</dbReference>
<comment type="caution">
    <text evidence="1">The sequence shown here is derived from an EMBL/GenBank/DDBJ whole genome shotgun (WGS) entry which is preliminary data.</text>
</comment>
<accession>A0A8H5GM63</accession>
<protein>
    <submittedName>
        <fullName evidence="1">Uncharacterized protein</fullName>
    </submittedName>
</protein>
<evidence type="ECO:0000313" key="1">
    <source>
        <dbReference type="EMBL" id="KAF5367316.1"/>
    </source>
</evidence>
<dbReference type="AlphaFoldDB" id="A0A8H5GM63"/>
<reference evidence="1 2" key="1">
    <citation type="journal article" date="2020" name="ISME J.">
        <title>Uncovering the hidden diversity of litter-decomposition mechanisms in mushroom-forming fungi.</title>
        <authorList>
            <person name="Floudas D."/>
            <person name="Bentzer J."/>
            <person name="Ahren D."/>
            <person name="Johansson T."/>
            <person name="Persson P."/>
            <person name="Tunlid A."/>
        </authorList>
    </citation>
    <scope>NUCLEOTIDE SEQUENCE [LARGE SCALE GENOMIC DNA]</scope>
    <source>
        <strain evidence="1 2">CBS 406.79</strain>
    </source>
</reference>